<evidence type="ECO:0000256" key="1">
    <source>
        <dbReference type="SAM" id="MobiDB-lite"/>
    </source>
</evidence>
<dbReference type="InterPro" id="IPR025295">
    <property type="entry name" value="eCIS_core_dom"/>
</dbReference>
<protein>
    <recommendedName>
        <fullName evidence="2">eCIS core domain-containing protein</fullName>
    </recommendedName>
</protein>
<organism evidence="3 4">
    <name type="scientific">Deinococcus indicus</name>
    <dbReference type="NCBI Taxonomy" id="223556"/>
    <lineage>
        <taxon>Bacteria</taxon>
        <taxon>Thermotogati</taxon>
        <taxon>Deinococcota</taxon>
        <taxon>Deinococci</taxon>
        <taxon>Deinococcales</taxon>
        <taxon>Deinococcaceae</taxon>
        <taxon>Deinococcus</taxon>
    </lineage>
</organism>
<dbReference type="Pfam" id="PF13699">
    <property type="entry name" value="eCIS_core"/>
    <property type="match status" value="1"/>
</dbReference>
<feature type="region of interest" description="Disordered" evidence="1">
    <location>
        <begin position="219"/>
        <end position="302"/>
    </location>
</feature>
<evidence type="ECO:0000313" key="3">
    <source>
        <dbReference type="EMBL" id="OWL96151.1"/>
    </source>
</evidence>
<keyword evidence="4" id="KW-1185">Reference proteome</keyword>
<feature type="region of interest" description="Disordered" evidence="1">
    <location>
        <begin position="467"/>
        <end position="506"/>
    </location>
</feature>
<feature type="region of interest" description="Disordered" evidence="1">
    <location>
        <begin position="113"/>
        <end position="137"/>
    </location>
</feature>
<feature type="region of interest" description="Disordered" evidence="1">
    <location>
        <begin position="1"/>
        <end position="43"/>
    </location>
</feature>
<sequence length="758" mass="76588">MAVPELAVPYAPLATTPPVPRTETREPARPVDSPGPFTPVPNAPVVPVEPHAAGVLPEVPNPALAAAPAATVVESMVAADGSWRPAELPAPVLPDVRPDTLLHPAVVVQPVAPADVSRSPSEAPAPTAPHYRPDVPARPVITAPVPAPTPEVLPERAVAGVPSTGSRTVTPPTGLPVIQRAPTPQPAMPPVPVPAGRPEWQDAPDARTAPVMARPVTVPVATGPTATDPAPTSQPGTDPAPTGWTAKPRPGIQAAAPTVLPSPSTRHDTPGSARPDGLPLPVTPSGEVPGGPPVPPSRLPQPVAPAFATADRVAADVVGADLVGAAFAPGRPDVSSLDTAPTVPNLPPVSATQPIAALPPSPILPSVPGALPATPVVVPAWPSEALPSVVPVTPFPAQEHPGIPAGSPDRAATPPHFPVPVPPEVPGPVVPGLSGSALSGSAGLSGSKGLADLAAAFPFAGPVAVAPPSGGQPSGGPPLRVGQPALPPVPRRHDDGPPVSPTAPTTPVQRLSQALQAAVRHDGHGQPLAPGAQATLARLMGTSVADVRVVRNASVLPALQAARAEALTVGRTVFLSPDTRLDTPAGTALAAHEVTHALRRDQPSFVPEVLRRAPGPARPDAHDEEGVALATEHATYPASEPDRRPAPPTAWEARSWETDSPAPAPRPAARPPTSAPARPAPESQPFLPGVPPPAPAGGAWVHAAALDRPAAPAAAERQGDGAAVGRRAPSAPSVDLDQVAREVYARLRERLSTELRRV</sequence>
<gene>
    <name evidence="3" type="ORF">CBQ26_10205</name>
</gene>
<accession>A0A246BLE0</accession>
<feature type="compositionally biased region" description="Pro residues" evidence="1">
    <location>
        <begin position="290"/>
        <end position="302"/>
    </location>
</feature>
<feature type="domain" description="eCIS core" evidence="2">
    <location>
        <begin position="527"/>
        <end position="602"/>
    </location>
</feature>
<feature type="compositionally biased region" description="Low complexity" evidence="1">
    <location>
        <begin position="219"/>
        <end position="231"/>
    </location>
</feature>
<feature type="compositionally biased region" description="Pro residues" evidence="1">
    <location>
        <begin position="415"/>
        <end position="425"/>
    </location>
</feature>
<feature type="compositionally biased region" description="Pro residues" evidence="1">
    <location>
        <begin position="183"/>
        <end position="195"/>
    </location>
</feature>
<comment type="caution">
    <text evidence="3">The sequence shown here is derived from an EMBL/GenBank/DDBJ whole genome shotgun (WGS) entry which is preliminary data.</text>
</comment>
<dbReference type="EMBL" id="NHMK01000012">
    <property type="protein sequence ID" value="OWL96151.1"/>
    <property type="molecule type" value="Genomic_DNA"/>
</dbReference>
<evidence type="ECO:0000313" key="4">
    <source>
        <dbReference type="Proteomes" id="UP000197208"/>
    </source>
</evidence>
<name>A0A246BLE0_9DEIO</name>
<dbReference type="AlphaFoldDB" id="A0A246BLE0"/>
<dbReference type="Proteomes" id="UP000197208">
    <property type="component" value="Unassembled WGS sequence"/>
</dbReference>
<feature type="compositionally biased region" description="Pro residues" evidence="1">
    <location>
        <begin position="662"/>
        <end position="674"/>
    </location>
</feature>
<feature type="region of interest" description="Disordered" evidence="1">
    <location>
        <begin position="397"/>
        <end position="425"/>
    </location>
</feature>
<feature type="compositionally biased region" description="Low complexity" evidence="1">
    <location>
        <begin position="696"/>
        <end position="723"/>
    </location>
</feature>
<feature type="region of interest" description="Disordered" evidence="1">
    <location>
        <begin position="160"/>
        <end position="201"/>
    </location>
</feature>
<feature type="region of interest" description="Disordered" evidence="1">
    <location>
        <begin position="600"/>
        <end position="735"/>
    </location>
</feature>
<evidence type="ECO:0000259" key="2">
    <source>
        <dbReference type="Pfam" id="PF13699"/>
    </source>
</evidence>
<proteinExistence type="predicted"/>
<reference evidence="3 4" key="1">
    <citation type="submission" date="2017-05" db="EMBL/GenBank/DDBJ databases">
        <title>De novo genome assembly of Deniococcus indicus strain DR1.</title>
        <authorList>
            <person name="Chauhan D."/>
            <person name="Yennamalli R.M."/>
            <person name="Priyadarshini R."/>
        </authorList>
    </citation>
    <scope>NUCLEOTIDE SEQUENCE [LARGE SCALE GENOMIC DNA]</scope>
    <source>
        <strain evidence="3 4">DR1</strain>
    </source>
</reference>